<reference evidence="1" key="1">
    <citation type="submission" date="2022-10" db="EMBL/GenBank/DDBJ databases">
        <title>Completed Genome Sequence of two octocoral isolated bacterium, Endozoicomonas euniceicola EF212T and Endozoicomonas gorgoniicola PS125T.</title>
        <authorList>
            <person name="Chiou Y.-J."/>
            <person name="Chen Y.-H."/>
        </authorList>
    </citation>
    <scope>NUCLEOTIDE SEQUENCE</scope>
    <source>
        <strain evidence="1">EF212</strain>
    </source>
</reference>
<dbReference type="Proteomes" id="UP001163255">
    <property type="component" value="Chromosome"/>
</dbReference>
<evidence type="ECO:0008006" key="3">
    <source>
        <dbReference type="Google" id="ProtNLM"/>
    </source>
</evidence>
<proteinExistence type="predicted"/>
<evidence type="ECO:0000313" key="2">
    <source>
        <dbReference type="Proteomes" id="UP001163255"/>
    </source>
</evidence>
<sequence>MRVIVRFISHGQTCYRKRQLSMVTEMNSTLIITIKNTLQKYFSENELALMAEELGFTVRHRPTSIGNLPR</sequence>
<accession>A0ABY6GWB5</accession>
<keyword evidence="2" id="KW-1185">Reference proteome</keyword>
<organism evidence="1 2">
    <name type="scientific">Endozoicomonas euniceicola</name>
    <dbReference type="NCBI Taxonomy" id="1234143"/>
    <lineage>
        <taxon>Bacteria</taxon>
        <taxon>Pseudomonadati</taxon>
        <taxon>Pseudomonadota</taxon>
        <taxon>Gammaproteobacteria</taxon>
        <taxon>Oceanospirillales</taxon>
        <taxon>Endozoicomonadaceae</taxon>
        <taxon>Endozoicomonas</taxon>
    </lineage>
</organism>
<name>A0ABY6GWB5_9GAMM</name>
<dbReference type="EMBL" id="CP103300">
    <property type="protein sequence ID" value="UYM16965.1"/>
    <property type="molecule type" value="Genomic_DNA"/>
</dbReference>
<protein>
    <recommendedName>
        <fullName evidence="3">Transposase</fullName>
    </recommendedName>
</protein>
<gene>
    <name evidence="1" type="ORF">NX720_03305</name>
</gene>
<dbReference type="RefSeq" id="WP_262599357.1">
    <property type="nucleotide sequence ID" value="NZ_CP103300.1"/>
</dbReference>
<evidence type="ECO:0000313" key="1">
    <source>
        <dbReference type="EMBL" id="UYM16965.1"/>
    </source>
</evidence>